<protein>
    <submittedName>
        <fullName evidence="1">Immunity protein 7-domain-containing protein</fullName>
    </submittedName>
</protein>
<name>A0A5N7C828_PETAA</name>
<organism evidence="1">
    <name type="scientific">Petromyces alliaceus</name>
    <name type="common">Aspergillus alliaceus</name>
    <dbReference type="NCBI Taxonomy" id="209559"/>
    <lineage>
        <taxon>Eukaryota</taxon>
        <taxon>Fungi</taxon>
        <taxon>Dikarya</taxon>
        <taxon>Ascomycota</taxon>
        <taxon>Pezizomycotina</taxon>
        <taxon>Eurotiomycetes</taxon>
        <taxon>Eurotiomycetidae</taxon>
        <taxon>Eurotiales</taxon>
        <taxon>Aspergillaceae</taxon>
        <taxon>Aspergillus</taxon>
        <taxon>Aspergillus subgen. Circumdati</taxon>
    </lineage>
</organism>
<proteinExistence type="predicted"/>
<dbReference type="OrthoDB" id="4301023at2759"/>
<accession>A0A5N7C828</accession>
<dbReference type="AlphaFoldDB" id="A0A5N7C828"/>
<reference evidence="1" key="1">
    <citation type="submission" date="2019-04" db="EMBL/GenBank/DDBJ databases">
        <title>Friends and foes A comparative genomics studyof 23 Aspergillus species from section Flavi.</title>
        <authorList>
            <consortium name="DOE Joint Genome Institute"/>
            <person name="Kjaerbolling I."/>
            <person name="Vesth T."/>
            <person name="Frisvad J.C."/>
            <person name="Nybo J.L."/>
            <person name="Theobald S."/>
            <person name="Kildgaard S."/>
            <person name="Isbrandt T."/>
            <person name="Kuo A."/>
            <person name="Sato A."/>
            <person name="Lyhne E.K."/>
            <person name="Kogle M.E."/>
            <person name="Wiebenga A."/>
            <person name="Kun R.S."/>
            <person name="Lubbers R.J."/>
            <person name="Makela M.R."/>
            <person name="Barry K."/>
            <person name="Chovatia M."/>
            <person name="Clum A."/>
            <person name="Daum C."/>
            <person name="Haridas S."/>
            <person name="He G."/>
            <person name="LaButti K."/>
            <person name="Lipzen A."/>
            <person name="Mondo S."/>
            <person name="Riley R."/>
            <person name="Salamov A."/>
            <person name="Simmons B.A."/>
            <person name="Magnuson J.K."/>
            <person name="Henrissat B."/>
            <person name="Mortensen U.H."/>
            <person name="Larsen T.O."/>
            <person name="Devries R.P."/>
            <person name="Grigoriev I.V."/>
            <person name="Machida M."/>
            <person name="Baker S.E."/>
            <person name="Andersen M.R."/>
        </authorList>
    </citation>
    <scope>NUCLEOTIDE SEQUENCE [LARGE SCALE GENOMIC DNA]</scope>
    <source>
        <strain evidence="1">IBT 14317</strain>
    </source>
</reference>
<evidence type="ECO:0000313" key="1">
    <source>
        <dbReference type="EMBL" id="KAE8390286.1"/>
    </source>
</evidence>
<gene>
    <name evidence="1" type="ORF">BDV23DRAFT_155453</name>
</gene>
<dbReference type="Proteomes" id="UP000326877">
    <property type="component" value="Unassembled WGS sequence"/>
</dbReference>
<dbReference type="EMBL" id="ML735256">
    <property type="protein sequence ID" value="KAE8390286.1"/>
    <property type="molecule type" value="Genomic_DNA"/>
</dbReference>
<sequence length="348" mass="39852">MHILAKVAGGEVDEHYDVLQAFFAEGADGSGLVMTFQRQLSAEEPWNGDPSTDDYFNNSYCITLGSEETIYGGLEQVSFLDSQGYFYFSDHVAADLGTGQRLVVDFEVSEQDLQRFQQFLMEAVTWGVPSHIPRLNGLAFKSSIMEAPNTQPNEPEERIKARNHRNDHLKFKFISQEQLDREGGNPPPPHKHIIEHIVDYLSNPSHLPSHLELEFVSQEQLDREGGNPPDDVAGSSEPSLEDIEYLSNLTPFQQKIYDSLRGLGWIDTNICNFLIQLENIRGHIRAELRMKGQSETDIQKLEDICKTDMKDFSYLRRSGANRALEEYQTELYLLHENKRQRRVMLNEE</sequence>